<protein>
    <recommendedName>
        <fullName evidence="4">Histidine kinase/HSP90-like ATPase domain-containing protein</fullName>
    </recommendedName>
</protein>
<dbReference type="Proteomes" id="UP001157017">
    <property type="component" value="Unassembled WGS sequence"/>
</dbReference>
<reference evidence="3" key="1">
    <citation type="journal article" date="2019" name="Int. J. Syst. Evol. Microbiol.">
        <title>The Global Catalogue of Microorganisms (GCM) 10K type strain sequencing project: providing services to taxonomists for standard genome sequencing and annotation.</title>
        <authorList>
            <consortium name="The Broad Institute Genomics Platform"/>
            <consortium name="The Broad Institute Genome Sequencing Center for Infectious Disease"/>
            <person name="Wu L."/>
            <person name="Ma J."/>
        </authorList>
    </citation>
    <scope>NUCLEOTIDE SEQUENCE [LARGE SCALE GENOMIC DNA]</scope>
    <source>
        <strain evidence="3">NBRC 108730</strain>
    </source>
</reference>
<name>A0ABQ6JIY7_9ACTN</name>
<dbReference type="EMBL" id="BSUZ01000001">
    <property type="protein sequence ID" value="GMA88212.1"/>
    <property type="molecule type" value="Genomic_DNA"/>
</dbReference>
<evidence type="ECO:0008006" key="4">
    <source>
        <dbReference type="Google" id="ProtNLM"/>
    </source>
</evidence>
<feature type="region of interest" description="Disordered" evidence="1">
    <location>
        <begin position="132"/>
        <end position="157"/>
    </location>
</feature>
<dbReference type="PANTHER" id="PTHR35526:SF3">
    <property type="entry name" value="ANTI-SIGMA-F FACTOR RSBW"/>
    <property type="match status" value="1"/>
</dbReference>
<dbReference type="InterPro" id="IPR050267">
    <property type="entry name" value="Anti-sigma-factor_SerPK"/>
</dbReference>
<dbReference type="Gene3D" id="3.30.565.10">
    <property type="entry name" value="Histidine kinase-like ATPase, C-terminal domain"/>
    <property type="match status" value="1"/>
</dbReference>
<evidence type="ECO:0000313" key="3">
    <source>
        <dbReference type="Proteomes" id="UP001157017"/>
    </source>
</evidence>
<dbReference type="CDD" id="cd16936">
    <property type="entry name" value="HATPase_RsbW-like"/>
    <property type="match status" value="1"/>
</dbReference>
<organism evidence="2 3">
    <name type="scientific">Angustibacter aerolatus</name>
    <dbReference type="NCBI Taxonomy" id="1162965"/>
    <lineage>
        <taxon>Bacteria</taxon>
        <taxon>Bacillati</taxon>
        <taxon>Actinomycetota</taxon>
        <taxon>Actinomycetes</taxon>
        <taxon>Kineosporiales</taxon>
        <taxon>Kineosporiaceae</taxon>
    </lineage>
</organism>
<sequence>MPCASRSDLGADRSETHLVASRRFACEPRVGSAVRRFVAEQTADVASLVPSLDVEPGGHRVVTNVVLHARTDFEVRLLRRDGVVRLEVQDGSSALLRPGTLADTAMSGRGLMMVQALASRWGVEHLPAGASSSGASLGGEVDPAEVGAEQAGAGVDG</sequence>
<evidence type="ECO:0000256" key="1">
    <source>
        <dbReference type="SAM" id="MobiDB-lite"/>
    </source>
</evidence>
<dbReference type="InterPro" id="IPR036890">
    <property type="entry name" value="HATPase_C_sf"/>
</dbReference>
<dbReference type="PANTHER" id="PTHR35526">
    <property type="entry name" value="ANTI-SIGMA-F FACTOR RSBW-RELATED"/>
    <property type="match status" value="1"/>
</dbReference>
<proteinExistence type="predicted"/>
<evidence type="ECO:0000313" key="2">
    <source>
        <dbReference type="EMBL" id="GMA88212.1"/>
    </source>
</evidence>
<keyword evidence="3" id="KW-1185">Reference proteome</keyword>
<gene>
    <name evidence="2" type="ORF">GCM10025868_34620</name>
</gene>
<accession>A0ABQ6JIY7</accession>
<comment type="caution">
    <text evidence="2">The sequence shown here is derived from an EMBL/GenBank/DDBJ whole genome shotgun (WGS) entry which is preliminary data.</text>
</comment>